<dbReference type="AlphaFoldDB" id="A0AAD9V563"/>
<feature type="compositionally biased region" description="Basic and acidic residues" evidence="1">
    <location>
        <begin position="45"/>
        <end position="61"/>
    </location>
</feature>
<feature type="region of interest" description="Disordered" evidence="1">
    <location>
        <begin position="36"/>
        <end position="61"/>
    </location>
</feature>
<feature type="region of interest" description="Disordered" evidence="1">
    <location>
        <begin position="73"/>
        <end position="100"/>
    </location>
</feature>
<feature type="compositionally biased region" description="Low complexity" evidence="1">
    <location>
        <begin position="145"/>
        <end position="156"/>
    </location>
</feature>
<sequence length="185" mass="21764">MAVSSSSDLSRLFGVPLVSLCKSPFKLNIEIKGNCEKEEVAEEEKETKKKNPKAEKESAEKMRLKAMEKLCESQKRRDNNMEARPQKSRKGIGDAVRKDEIEPINQEERIIAYLSERQLKMRHNMLQMTQQQHQNQQRQQKEQQRQQQRVQQLQLQTMPSNLTQQQQQSQEILPLFEKFATKKDP</sequence>
<evidence type="ECO:0000313" key="2">
    <source>
        <dbReference type="EMBL" id="KAK2561663.1"/>
    </source>
</evidence>
<evidence type="ECO:0000256" key="1">
    <source>
        <dbReference type="SAM" id="MobiDB-lite"/>
    </source>
</evidence>
<organism evidence="2 3">
    <name type="scientific">Acropora cervicornis</name>
    <name type="common">Staghorn coral</name>
    <dbReference type="NCBI Taxonomy" id="6130"/>
    <lineage>
        <taxon>Eukaryota</taxon>
        <taxon>Metazoa</taxon>
        <taxon>Cnidaria</taxon>
        <taxon>Anthozoa</taxon>
        <taxon>Hexacorallia</taxon>
        <taxon>Scleractinia</taxon>
        <taxon>Astrocoeniina</taxon>
        <taxon>Acroporidae</taxon>
        <taxon>Acropora</taxon>
    </lineage>
</organism>
<name>A0AAD9V563_ACRCE</name>
<dbReference type="Proteomes" id="UP001249851">
    <property type="component" value="Unassembled WGS sequence"/>
</dbReference>
<dbReference type="EMBL" id="JARQWQ010000031">
    <property type="protein sequence ID" value="KAK2561663.1"/>
    <property type="molecule type" value="Genomic_DNA"/>
</dbReference>
<accession>A0AAD9V563</accession>
<comment type="caution">
    <text evidence="2">The sequence shown here is derived from an EMBL/GenBank/DDBJ whole genome shotgun (WGS) entry which is preliminary data.</text>
</comment>
<reference evidence="2" key="1">
    <citation type="journal article" date="2023" name="G3 (Bethesda)">
        <title>Whole genome assembly and annotation of the endangered Caribbean coral Acropora cervicornis.</title>
        <authorList>
            <person name="Selwyn J.D."/>
            <person name="Vollmer S.V."/>
        </authorList>
    </citation>
    <scope>NUCLEOTIDE SEQUENCE</scope>
    <source>
        <strain evidence="2">K2</strain>
    </source>
</reference>
<feature type="region of interest" description="Disordered" evidence="1">
    <location>
        <begin position="127"/>
        <end position="169"/>
    </location>
</feature>
<gene>
    <name evidence="2" type="ORF">P5673_015015</name>
</gene>
<evidence type="ECO:0000313" key="3">
    <source>
        <dbReference type="Proteomes" id="UP001249851"/>
    </source>
</evidence>
<proteinExistence type="predicted"/>
<feature type="compositionally biased region" description="Low complexity" evidence="1">
    <location>
        <begin position="127"/>
        <end position="138"/>
    </location>
</feature>
<protein>
    <submittedName>
        <fullName evidence="2">Uncharacterized protein</fullName>
    </submittedName>
</protein>
<reference evidence="2" key="2">
    <citation type="journal article" date="2023" name="Science">
        <title>Genomic signatures of disease resistance in endangered staghorn corals.</title>
        <authorList>
            <person name="Vollmer S.V."/>
            <person name="Selwyn J.D."/>
            <person name="Despard B.A."/>
            <person name="Roesel C.L."/>
        </authorList>
    </citation>
    <scope>NUCLEOTIDE SEQUENCE</scope>
    <source>
        <strain evidence="2">K2</strain>
    </source>
</reference>
<keyword evidence="3" id="KW-1185">Reference proteome</keyword>